<proteinExistence type="predicted"/>
<dbReference type="AlphaFoldDB" id="A0A9D1HQI3"/>
<dbReference type="Pfam" id="PF00583">
    <property type="entry name" value="Acetyltransf_1"/>
    <property type="match status" value="1"/>
</dbReference>
<dbReference type="InterPro" id="IPR016181">
    <property type="entry name" value="Acyl_CoA_acyltransferase"/>
</dbReference>
<protein>
    <submittedName>
        <fullName evidence="2">GNAT family N-acetyltransferase</fullName>
    </submittedName>
</protein>
<dbReference type="Proteomes" id="UP000824175">
    <property type="component" value="Unassembled WGS sequence"/>
</dbReference>
<reference evidence="2" key="2">
    <citation type="journal article" date="2021" name="PeerJ">
        <title>Extensive microbial diversity within the chicken gut microbiome revealed by metagenomics and culture.</title>
        <authorList>
            <person name="Gilroy R."/>
            <person name="Ravi A."/>
            <person name="Getino M."/>
            <person name="Pursley I."/>
            <person name="Horton D.L."/>
            <person name="Alikhan N.F."/>
            <person name="Baker D."/>
            <person name="Gharbi K."/>
            <person name="Hall N."/>
            <person name="Watson M."/>
            <person name="Adriaenssens E.M."/>
            <person name="Foster-Nyarko E."/>
            <person name="Jarju S."/>
            <person name="Secka A."/>
            <person name="Antonio M."/>
            <person name="Oren A."/>
            <person name="Chaudhuri R.R."/>
            <person name="La Ragione R."/>
            <person name="Hildebrand F."/>
            <person name="Pallen M.J."/>
        </authorList>
    </citation>
    <scope>NUCLEOTIDE SEQUENCE</scope>
    <source>
        <strain evidence="2">CHK195-11698</strain>
    </source>
</reference>
<evidence type="ECO:0000313" key="3">
    <source>
        <dbReference type="Proteomes" id="UP000824175"/>
    </source>
</evidence>
<dbReference type="GO" id="GO:0016747">
    <property type="term" value="F:acyltransferase activity, transferring groups other than amino-acyl groups"/>
    <property type="evidence" value="ECO:0007669"/>
    <property type="project" value="InterPro"/>
</dbReference>
<dbReference type="PROSITE" id="PS51186">
    <property type="entry name" value="GNAT"/>
    <property type="match status" value="1"/>
</dbReference>
<dbReference type="CDD" id="cd04301">
    <property type="entry name" value="NAT_SF"/>
    <property type="match status" value="1"/>
</dbReference>
<name>A0A9D1HQI3_9FIRM</name>
<dbReference type="SUPFAM" id="SSF55729">
    <property type="entry name" value="Acyl-CoA N-acyltransferases (Nat)"/>
    <property type="match status" value="1"/>
</dbReference>
<comment type="caution">
    <text evidence="2">The sequence shown here is derived from an EMBL/GenBank/DDBJ whole genome shotgun (WGS) entry which is preliminary data.</text>
</comment>
<organism evidence="2 3">
    <name type="scientific">Candidatus Fimiplasma intestinipullorum</name>
    <dbReference type="NCBI Taxonomy" id="2840825"/>
    <lineage>
        <taxon>Bacteria</taxon>
        <taxon>Bacillati</taxon>
        <taxon>Bacillota</taxon>
        <taxon>Clostridia</taxon>
        <taxon>Eubacteriales</taxon>
        <taxon>Candidatus Fimiplasma</taxon>
    </lineage>
</organism>
<accession>A0A9D1HQI3</accession>
<sequence>MELKLASSMQVQMVFDLIAERIAWMDEKGISQWNVTNYLDVFPFTYFVEKQQADKMYVLMEQDQLQAACILETDDDGWYDQRPAFYVHQLVSDPGCPGAGSRLLTEVEALAQREGRCLVRLDCMQTNQALNAFYEKRGYRKVGTCQVGLYEGFQREKRV</sequence>
<evidence type="ECO:0000313" key="2">
    <source>
        <dbReference type="EMBL" id="HIU14092.1"/>
    </source>
</evidence>
<dbReference type="EMBL" id="DVMJ01000071">
    <property type="protein sequence ID" value="HIU14092.1"/>
    <property type="molecule type" value="Genomic_DNA"/>
</dbReference>
<gene>
    <name evidence="2" type="ORF">IAD15_08495</name>
</gene>
<reference evidence="2" key="1">
    <citation type="submission" date="2020-10" db="EMBL/GenBank/DDBJ databases">
        <authorList>
            <person name="Gilroy R."/>
        </authorList>
    </citation>
    <scope>NUCLEOTIDE SEQUENCE</scope>
    <source>
        <strain evidence="2">CHK195-11698</strain>
    </source>
</reference>
<dbReference type="InterPro" id="IPR000182">
    <property type="entry name" value="GNAT_dom"/>
</dbReference>
<feature type="domain" description="N-acetyltransferase" evidence="1">
    <location>
        <begin position="1"/>
        <end position="159"/>
    </location>
</feature>
<dbReference type="Gene3D" id="3.40.630.30">
    <property type="match status" value="1"/>
</dbReference>
<evidence type="ECO:0000259" key="1">
    <source>
        <dbReference type="PROSITE" id="PS51186"/>
    </source>
</evidence>